<feature type="transmembrane region" description="Helical" evidence="5">
    <location>
        <begin position="131"/>
        <end position="153"/>
    </location>
</feature>
<dbReference type="InterPro" id="IPR002657">
    <property type="entry name" value="BilAc:Na_symport/Acr3"/>
</dbReference>
<feature type="transmembrane region" description="Helical" evidence="5">
    <location>
        <begin position="40"/>
        <end position="59"/>
    </location>
</feature>
<dbReference type="Proteomes" id="UP000005632">
    <property type="component" value="Chromosome"/>
</dbReference>
<feature type="transmembrane region" description="Helical" evidence="5">
    <location>
        <begin position="71"/>
        <end position="94"/>
    </location>
</feature>
<keyword evidence="7" id="KW-1185">Reference proteome</keyword>
<keyword evidence="4 5" id="KW-0472">Membrane</keyword>
<dbReference type="InterPro" id="IPR038770">
    <property type="entry name" value="Na+/solute_symporter_sf"/>
</dbReference>
<dbReference type="KEGG" id="sgp:SpiGrapes_1980"/>
<dbReference type="STRING" id="158190.SpiGrapes_1980"/>
<dbReference type="EMBL" id="CP003155">
    <property type="protein sequence ID" value="AEV29767.1"/>
    <property type="molecule type" value="Genomic_DNA"/>
</dbReference>
<dbReference type="GO" id="GO:0016020">
    <property type="term" value="C:membrane"/>
    <property type="evidence" value="ECO:0007669"/>
    <property type="project" value="UniProtKB-SubCell"/>
</dbReference>
<evidence type="ECO:0000313" key="7">
    <source>
        <dbReference type="Proteomes" id="UP000005632"/>
    </source>
</evidence>
<feature type="transmembrane region" description="Helical" evidence="5">
    <location>
        <begin position="100"/>
        <end position="119"/>
    </location>
</feature>
<evidence type="ECO:0000256" key="4">
    <source>
        <dbReference type="ARBA" id="ARBA00023136"/>
    </source>
</evidence>
<sequence length="317" mass="34422">MEKKLRHFNGNLERAMPILTPTGVILGLLLGAKVSWMKPSVTYLFAFLTFCGALGINSSDFFKVLKKPKPIFAFLLGTNLIMPIIAWSVANVAFPTNTAIITGYILLMATPTAVSGYIWSSIYQGNGALSLTLILVSTALTPLLTPFTVRLLAQTSVEINTMGMILSLFKMVVLPSLFGILINNMTKGKVNEHITPSLKPFSKLSLILVIIINTSQVSQQLIASASWAYLPIALLCAIIAASGFPIAFVIGKWAKLPEEDNVSVTFAIALRNISAALVLAIDYFPPETSLPVIFGIVFQQSICAVMGHFFFGKKPHR</sequence>
<dbReference type="PANTHER" id="PTHR10361">
    <property type="entry name" value="SODIUM-BILE ACID COTRANSPORTER"/>
    <property type="match status" value="1"/>
</dbReference>
<dbReference type="PANTHER" id="PTHR10361:SF28">
    <property type="entry name" value="P3 PROTEIN-RELATED"/>
    <property type="match status" value="1"/>
</dbReference>
<name>G8QQC2_SPHPG</name>
<keyword evidence="3 5" id="KW-1133">Transmembrane helix</keyword>
<keyword evidence="2 5" id="KW-0812">Transmembrane</keyword>
<evidence type="ECO:0000313" key="6">
    <source>
        <dbReference type="EMBL" id="AEV29767.1"/>
    </source>
</evidence>
<feature type="transmembrane region" description="Helical" evidence="5">
    <location>
        <begin position="228"/>
        <end position="250"/>
    </location>
</feature>
<dbReference type="eggNOG" id="COG0385">
    <property type="taxonomic scope" value="Bacteria"/>
</dbReference>
<comment type="subcellular location">
    <subcellularLocation>
        <location evidence="1">Membrane</location>
        <topology evidence="1">Multi-pass membrane protein</topology>
    </subcellularLocation>
</comment>
<reference evidence="6 7" key="1">
    <citation type="submission" date="2011-11" db="EMBL/GenBank/DDBJ databases">
        <title>Complete sequence of Spirochaeta sp. grapes.</title>
        <authorList>
            <consortium name="US DOE Joint Genome Institute"/>
            <person name="Lucas S."/>
            <person name="Han J."/>
            <person name="Lapidus A."/>
            <person name="Cheng J.-F."/>
            <person name="Goodwin L."/>
            <person name="Pitluck S."/>
            <person name="Peters L."/>
            <person name="Ovchinnikova G."/>
            <person name="Munk A.C."/>
            <person name="Detter J.C."/>
            <person name="Han C."/>
            <person name="Tapia R."/>
            <person name="Land M."/>
            <person name="Hauser L."/>
            <person name="Kyrpides N."/>
            <person name="Ivanova N."/>
            <person name="Pagani I."/>
            <person name="Ritalahtilisa K."/>
            <person name="Loeffler F."/>
            <person name="Woyke T."/>
        </authorList>
    </citation>
    <scope>NUCLEOTIDE SEQUENCE [LARGE SCALE GENOMIC DNA]</scope>
    <source>
        <strain evidence="7">ATCC BAA-1885 / DSM 22778 / Grapes</strain>
    </source>
</reference>
<organism evidence="6 7">
    <name type="scientific">Sphaerochaeta pleomorpha (strain ATCC BAA-1885 / DSM 22778 / Grapes)</name>
    <dbReference type="NCBI Taxonomy" id="158190"/>
    <lineage>
        <taxon>Bacteria</taxon>
        <taxon>Pseudomonadati</taxon>
        <taxon>Spirochaetota</taxon>
        <taxon>Spirochaetia</taxon>
        <taxon>Spirochaetales</taxon>
        <taxon>Sphaerochaetaceae</taxon>
        <taxon>Sphaerochaeta</taxon>
    </lineage>
</organism>
<feature type="transmembrane region" description="Helical" evidence="5">
    <location>
        <begin position="204"/>
        <end position="222"/>
    </location>
</feature>
<dbReference type="Pfam" id="PF01758">
    <property type="entry name" value="SBF"/>
    <property type="match status" value="1"/>
</dbReference>
<evidence type="ECO:0000256" key="3">
    <source>
        <dbReference type="ARBA" id="ARBA00022989"/>
    </source>
</evidence>
<evidence type="ECO:0000256" key="1">
    <source>
        <dbReference type="ARBA" id="ARBA00004141"/>
    </source>
</evidence>
<dbReference type="Gene3D" id="1.20.1530.20">
    <property type="match status" value="1"/>
</dbReference>
<gene>
    <name evidence="6" type="ordered locus">SpiGrapes_1980</name>
</gene>
<dbReference type="AlphaFoldDB" id="G8QQC2"/>
<protein>
    <submittedName>
        <fullName evidence="6">Putative Na+-dependent transporter</fullName>
    </submittedName>
</protein>
<accession>G8QQC2</accession>
<dbReference type="InterPro" id="IPR004710">
    <property type="entry name" value="Bilac:Na_transpt"/>
</dbReference>
<feature type="transmembrane region" description="Helical" evidence="5">
    <location>
        <begin position="262"/>
        <end position="284"/>
    </location>
</feature>
<feature type="transmembrane region" description="Helical" evidence="5">
    <location>
        <begin position="159"/>
        <end position="183"/>
    </location>
</feature>
<feature type="transmembrane region" description="Helical" evidence="5">
    <location>
        <begin position="290"/>
        <end position="311"/>
    </location>
</feature>
<feature type="transmembrane region" description="Helical" evidence="5">
    <location>
        <begin position="12"/>
        <end position="34"/>
    </location>
</feature>
<dbReference type="HOGENOM" id="CLU_071795_0_0_12"/>
<evidence type="ECO:0000256" key="2">
    <source>
        <dbReference type="ARBA" id="ARBA00022692"/>
    </source>
</evidence>
<proteinExistence type="predicted"/>
<evidence type="ECO:0000256" key="5">
    <source>
        <dbReference type="SAM" id="Phobius"/>
    </source>
</evidence>